<organism evidence="15 16">
    <name type="scientific">Mycena rosella</name>
    <name type="common">Pink bonnet</name>
    <name type="synonym">Agaricus rosellus</name>
    <dbReference type="NCBI Taxonomy" id="1033263"/>
    <lineage>
        <taxon>Eukaryota</taxon>
        <taxon>Fungi</taxon>
        <taxon>Dikarya</taxon>
        <taxon>Basidiomycota</taxon>
        <taxon>Agaricomycotina</taxon>
        <taxon>Agaricomycetes</taxon>
        <taxon>Agaricomycetidae</taxon>
        <taxon>Agaricales</taxon>
        <taxon>Marasmiineae</taxon>
        <taxon>Mycenaceae</taxon>
        <taxon>Mycena</taxon>
    </lineage>
</organism>
<reference evidence="15" key="1">
    <citation type="submission" date="2023-03" db="EMBL/GenBank/DDBJ databases">
        <title>Massive genome expansion in bonnet fungi (Mycena s.s.) driven by repeated elements and novel gene families across ecological guilds.</title>
        <authorList>
            <consortium name="Lawrence Berkeley National Laboratory"/>
            <person name="Harder C.B."/>
            <person name="Miyauchi S."/>
            <person name="Viragh M."/>
            <person name="Kuo A."/>
            <person name="Thoen E."/>
            <person name="Andreopoulos B."/>
            <person name="Lu D."/>
            <person name="Skrede I."/>
            <person name="Drula E."/>
            <person name="Henrissat B."/>
            <person name="Morin E."/>
            <person name="Kohler A."/>
            <person name="Barry K."/>
            <person name="LaButti K."/>
            <person name="Morin E."/>
            <person name="Salamov A."/>
            <person name="Lipzen A."/>
            <person name="Mereny Z."/>
            <person name="Hegedus B."/>
            <person name="Baldrian P."/>
            <person name="Stursova M."/>
            <person name="Weitz H."/>
            <person name="Taylor A."/>
            <person name="Grigoriev I.V."/>
            <person name="Nagy L.G."/>
            <person name="Martin F."/>
            <person name="Kauserud H."/>
        </authorList>
    </citation>
    <scope>NUCLEOTIDE SEQUENCE</scope>
    <source>
        <strain evidence="15">CBHHK067</strain>
    </source>
</reference>
<keyword evidence="8 12" id="KW-0067">ATP-binding</keyword>
<evidence type="ECO:0000256" key="9">
    <source>
        <dbReference type="ARBA" id="ARBA00022927"/>
    </source>
</evidence>
<evidence type="ECO:0000313" key="16">
    <source>
        <dbReference type="Proteomes" id="UP001221757"/>
    </source>
</evidence>
<dbReference type="Pfam" id="PF09336">
    <property type="entry name" value="Vps4_C"/>
    <property type="match status" value="1"/>
</dbReference>
<dbReference type="GO" id="GO:0016197">
    <property type="term" value="P:endosomal transport"/>
    <property type="evidence" value="ECO:0007669"/>
    <property type="project" value="TreeGrafter"/>
</dbReference>
<dbReference type="InterPro" id="IPR007330">
    <property type="entry name" value="MIT_dom"/>
</dbReference>
<evidence type="ECO:0000313" key="15">
    <source>
        <dbReference type="EMBL" id="KAJ7671868.1"/>
    </source>
</evidence>
<dbReference type="PROSITE" id="PS00674">
    <property type="entry name" value="AAA"/>
    <property type="match status" value="1"/>
</dbReference>
<dbReference type="GO" id="GO:0010008">
    <property type="term" value="C:endosome membrane"/>
    <property type="evidence" value="ECO:0007669"/>
    <property type="project" value="UniProtKB-SubCell"/>
</dbReference>
<dbReference type="InterPro" id="IPR015415">
    <property type="entry name" value="Spast_Vps4_C"/>
</dbReference>
<dbReference type="EMBL" id="JARKIE010000171">
    <property type="protein sequence ID" value="KAJ7671868.1"/>
    <property type="molecule type" value="Genomic_DNA"/>
</dbReference>
<dbReference type="GO" id="GO:0015031">
    <property type="term" value="P:protein transport"/>
    <property type="evidence" value="ECO:0007669"/>
    <property type="project" value="UniProtKB-KW"/>
</dbReference>
<dbReference type="SMART" id="SM00382">
    <property type="entry name" value="AAA"/>
    <property type="match status" value="1"/>
</dbReference>
<comment type="catalytic activity">
    <reaction evidence="11">
        <text>ATP + H2O = ADP + phosphate + H(+)</text>
        <dbReference type="Rhea" id="RHEA:13065"/>
        <dbReference type="ChEBI" id="CHEBI:15377"/>
        <dbReference type="ChEBI" id="CHEBI:15378"/>
        <dbReference type="ChEBI" id="CHEBI:30616"/>
        <dbReference type="ChEBI" id="CHEBI:43474"/>
        <dbReference type="ChEBI" id="CHEBI:456216"/>
        <dbReference type="EC" id="3.6.4.6"/>
    </reaction>
</comment>
<feature type="domain" description="MIT" evidence="14">
    <location>
        <begin position="4"/>
        <end position="81"/>
    </location>
</feature>
<dbReference type="Pfam" id="PF00004">
    <property type="entry name" value="AAA"/>
    <property type="match status" value="1"/>
</dbReference>
<dbReference type="FunFam" id="1.20.58.80:FF:000004">
    <property type="entry name" value="Vacuolar protein sorting-associated protein 4"/>
    <property type="match status" value="1"/>
</dbReference>
<dbReference type="SMART" id="SM00745">
    <property type="entry name" value="MIT"/>
    <property type="match status" value="1"/>
</dbReference>
<comment type="similarity">
    <text evidence="2 12">Belongs to the AAA ATPase family.</text>
</comment>
<dbReference type="AlphaFoldDB" id="A0AAD7CZT0"/>
<dbReference type="Gene3D" id="3.40.50.300">
    <property type="entry name" value="P-loop containing nucleotide triphosphate hydrolases"/>
    <property type="match status" value="1"/>
</dbReference>
<sequence length="408" mass="45392">MVPRQGTLEKAIEIVQHAIEHDEAQNHRLACKEYMDALDYFMLALKYEKNEQFKLLIRSKIDDYLGRAETLQKHLSASVTAHSGVIQAGGVAKRVDGEEDPETRKLRAGLAEAILGAAGTNVTWDDIAGLDGAKYALKEAVVVPIKFPHLFTGKRKPWKGILLYGPPGTGKSYLAKAVATEAKSTFFSISSSDLVSKWQGDSEKLVKHLFQMAREMKPAIIFIDEIDSMTGARGDGDSDASRRLKTEFLVQMDGVGHDDTGVLVIGATNIPWQIDASIKRRFQKRIYIPLPTVDARQRMFELHVGLTPCELTRQEYHSMAEKTEGYSGADISIVVQDALMQPIRKFIAATHFKPVLSNEHSRAKWMACSPGDEDAVEKSWSDLEPDELFEPKLTLKDFMTALETCAPV</sequence>
<comment type="subcellular location">
    <subcellularLocation>
        <location evidence="1">Endosome membrane</location>
        <topology evidence="1">Peripheral membrane protein</topology>
    </subcellularLocation>
</comment>
<dbReference type="PANTHER" id="PTHR23074:SF83">
    <property type="entry name" value="VACUOLAR PROTEIN SORTING-ASSOCIATED PROTEIN 4A"/>
    <property type="match status" value="1"/>
</dbReference>
<gene>
    <name evidence="15" type="ORF">B0H17DRAFT_1208927</name>
</gene>
<dbReference type="FunFam" id="1.10.8.60:FF:000015">
    <property type="entry name" value="vacuolar protein sorting-associated protein 4A"/>
    <property type="match status" value="1"/>
</dbReference>
<evidence type="ECO:0000256" key="6">
    <source>
        <dbReference type="ARBA" id="ARBA00022753"/>
    </source>
</evidence>
<dbReference type="InterPro" id="IPR036181">
    <property type="entry name" value="MIT_dom_sf"/>
</dbReference>
<evidence type="ECO:0000256" key="10">
    <source>
        <dbReference type="ARBA" id="ARBA00023136"/>
    </source>
</evidence>
<dbReference type="SUPFAM" id="SSF116846">
    <property type="entry name" value="MIT domain"/>
    <property type="match status" value="1"/>
</dbReference>
<dbReference type="EC" id="3.6.4.6" evidence="3"/>
<dbReference type="PANTHER" id="PTHR23074">
    <property type="entry name" value="AAA DOMAIN-CONTAINING"/>
    <property type="match status" value="1"/>
</dbReference>
<keyword evidence="4" id="KW-0813">Transport</keyword>
<keyword evidence="5 12" id="KW-0547">Nucleotide-binding</keyword>
<evidence type="ECO:0000256" key="4">
    <source>
        <dbReference type="ARBA" id="ARBA00022448"/>
    </source>
</evidence>
<dbReference type="InterPro" id="IPR003960">
    <property type="entry name" value="ATPase_AAA_CS"/>
</dbReference>
<name>A0AAD7CZT0_MYCRO</name>
<evidence type="ECO:0000259" key="13">
    <source>
        <dbReference type="SMART" id="SM00382"/>
    </source>
</evidence>
<dbReference type="InterPro" id="IPR041569">
    <property type="entry name" value="AAA_lid_3"/>
</dbReference>
<evidence type="ECO:0000256" key="12">
    <source>
        <dbReference type="RuleBase" id="RU003651"/>
    </source>
</evidence>
<dbReference type="InterPro" id="IPR050304">
    <property type="entry name" value="MT-severing_AAA_ATPase"/>
</dbReference>
<keyword evidence="9" id="KW-0653">Protein transport</keyword>
<keyword evidence="16" id="KW-1185">Reference proteome</keyword>
<dbReference type="GO" id="GO:0007033">
    <property type="term" value="P:vacuole organization"/>
    <property type="evidence" value="ECO:0007669"/>
    <property type="project" value="TreeGrafter"/>
</dbReference>
<dbReference type="GO" id="GO:0016887">
    <property type="term" value="F:ATP hydrolysis activity"/>
    <property type="evidence" value="ECO:0007669"/>
    <property type="project" value="InterPro"/>
</dbReference>
<dbReference type="Gene3D" id="1.20.58.80">
    <property type="entry name" value="Phosphotransferase system, lactose/cellobiose-type IIA subunit"/>
    <property type="match status" value="1"/>
</dbReference>
<protein>
    <recommendedName>
        <fullName evidence="3">vesicle-fusing ATPase</fullName>
        <ecNumber evidence="3">3.6.4.6</ecNumber>
    </recommendedName>
</protein>
<comment type="caution">
    <text evidence="15">The sequence shown here is derived from an EMBL/GenBank/DDBJ whole genome shotgun (WGS) entry which is preliminary data.</text>
</comment>
<dbReference type="InterPro" id="IPR003959">
    <property type="entry name" value="ATPase_AAA_core"/>
</dbReference>
<evidence type="ECO:0000259" key="14">
    <source>
        <dbReference type="SMART" id="SM00745"/>
    </source>
</evidence>
<dbReference type="InterPro" id="IPR027417">
    <property type="entry name" value="P-loop_NTPase"/>
</dbReference>
<dbReference type="GO" id="GO:0005524">
    <property type="term" value="F:ATP binding"/>
    <property type="evidence" value="ECO:0007669"/>
    <property type="project" value="UniProtKB-KW"/>
</dbReference>
<evidence type="ECO:0000256" key="1">
    <source>
        <dbReference type="ARBA" id="ARBA00004481"/>
    </source>
</evidence>
<dbReference type="Pfam" id="PF04212">
    <property type="entry name" value="MIT"/>
    <property type="match status" value="1"/>
</dbReference>
<evidence type="ECO:0000256" key="2">
    <source>
        <dbReference type="ARBA" id="ARBA00006914"/>
    </source>
</evidence>
<dbReference type="Proteomes" id="UP001221757">
    <property type="component" value="Unassembled WGS sequence"/>
</dbReference>
<dbReference type="Gene3D" id="1.10.8.60">
    <property type="match status" value="1"/>
</dbReference>
<dbReference type="GO" id="GO:0045324">
    <property type="term" value="P:late endosome to vacuole transport"/>
    <property type="evidence" value="ECO:0007669"/>
    <property type="project" value="UniProtKB-ARBA"/>
</dbReference>
<dbReference type="Pfam" id="PF17862">
    <property type="entry name" value="AAA_lid_3"/>
    <property type="match status" value="1"/>
</dbReference>
<keyword evidence="10" id="KW-0472">Membrane</keyword>
<proteinExistence type="inferred from homology"/>
<evidence type="ECO:0000256" key="8">
    <source>
        <dbReference type="ARBA" id="ARBA00022840"/>
    </source>
</evidence>
<evidence type="ECO:0000256" key="3">
    <source>
        <dbReference type="ARBA" id="ARBA00012674"/>
    </source>
</evidence>
<evidence type="ECO:0000256" key="11">
    <source>
        <dbReference type="ARBA" id="ARBA00048883"/>
    </source>
</evidence>
<accession>A0AAD7CZT0</accession>
<dbReference type="SUPFAM" id="SSF52540">
    <property type="entry name" value="P-loop containing nucleoside triphosphate hydrolases"/>
    <property type="match status" value="1"/>
</dbReference>
<dbReference type="InterPro" id="IPR003593">
    <property type="entry name" value="AAA+_ATPase"/>
</dbReference>
<dbReference type="CDD" id="cd19521">
    <property type="entry name" value="RecA-like_VPS4"/>
    <property type="match status" value="1"/>
</dbReference>
<keyword evidence="7 15" id="KW-0378">Hydrolase</keyword>
<dbReference type="FunFam" id="3.40.50.300:FF:000043">
    <property type="entry name" value="Vacuolar protein sorting-associated protein 4"/>
    <property type="match status" value="1"/>
</dbReference>
<keyword evidence="6" id="KW-0967">Endosome</keyword>
<evidence type="ECO:0000256" key="5">
    <source>
        <dbReference type="ARBA" id="ARBA00022741"/>
    </source>
</evidence>
<feature type="domain" description="AAA+ ATPase" evidence="13">
    <location>
        <begin position="157"/>
        <end position="292"/>
    </location>
</feature>
<evidence type="ECO:0000256" key="7">
    <source>
        <dbReference type="ARBA" id="ARBA00022801"/>
    </source>
</evidence>